<dbReference type="SMART" id="SM00487">
    <property type="entry name" value="DEXDc"/>
    <property type="match status" value="1"/>
</dbReference>
<feature type="domain" description="Helicase ATP-binding" evidence="9">
    <location>
        <begin position="84"/>
        <end position="261"/>
    </location>
</feature>
<reference evidence="11" key="1">
    <citation type="submission" date="2023-03" db="EMBL/GenBank/DDBJ databases">
        <title>Massive genome expansion in bonnet fungi (Mycena s.s.) driven by repeated elements and novel gene families across ecological guilds.</title>
        <authorList>
            <consortium name="Lawrence Berkeley National Laboratory"/>
            <person name="Harder C.B."/>
            <person name="Miyauchi S."/>
            <person name="Viragh M."/>
            <person name="Kuo A."/>
            <person name="Thoen E."/>
            <person name="Andreopoulos B."/>
            <person name="Lu D."/>
            <person name="Skrede I."/>
            <person name="Drula E."/>
            <person name="Henrissat B."/>
            <person name="Morin E."/>
            <person name="Kohler A."/>
            <person name="Barry K."/>
            <person name="LaButti K."/>
            <person name="Morin E."/>
            <person name="Salamov A."/>
            <person name="Lipzen A."/>
            <person name="Mereny Z."/>
            <person name="Hegedus B."/>
            <person name="Baldrian P."/>
            <person name="Stursova M."/>
            <person name="Weitz H."/>
            <person name="Taylor A."/>
            <person name="Grigoriev I.V."/>
            <person name="Nagy L.G."/>
            <person name="Martin F."/>
            <person name="Kauserud H."/>
        </authorList>
    </citation>
    <scope>NUCLEOTIDE SEQUENCE</scope>
    <source>
        <strain evidence="11">CBHHK188m</strain>
    </source>
</reference>
<feature type="region of interest" description="Disordered" evidence="8">
    <location>
        <begin position="800"/>
        <end position="843"/>
    </location>
</feature>
<keyword evidence="5" id="KW-0413">Isomerase</keyword>
<dbReference type="GO" id="GO:0005737">
    <property type="term" value="C:cytoplasm"/>
    <property type="evidence" value="ECO:0007669"/>
    <property type="project" value="TreeGrafter"/>
</dbReference>
<dbReference type="Pfam" id="PF00270">
    <property type="entry name" value="DEAD"/>
    <property type="match status" value="1"/>
</dbReference>
<evidence type="ECO:0000256" key="2">
    <source>
        <dbReference type="ARBA" id="ARBA00022741"/>
    </source>
</evidence>
<feature type="compositionally biased region" description="Low complexity" evidence="8">
    <location>
        <begin position="833"/>
        <end position="843"/>
    </location>
</feature>
<dbReference type="PANTHER" id="PTHR13710:SF105">
    <property type="entry name" value="ATP-DEPENDENT DNA HELICASE Q1"/>
    <property type="match status" value="1"/>
</dbReference>
<dbReference type="SUPFAM" id="SSF52540">
    <property type="entry name" value="P-loop containing nucleoside triphosphate hydrolases"/>
    <property type="match status" value="1"/>
</dbReference>
<dbReference type="EMBL" id="JARJLG010000129">
    <property type="protein sequence ID" value="KAJ7740012.1"/>
    <property type="molecule type" value="Genomic_DNA"/>
</dbReference>
<sequence length="843" mass="91353">MARRGHPSRQWYPSQSPSPCYAPKGTQQRVKAPRRQKALPASASKRTEAQLAAIHEELKLLPELVKKTYLKWPDGATDYQLKCMGAQALGQDTVLHAATGAGKTGIAAGPHLLPSSKGKVTLVVSPLLSLHEEQVETFKNEFGLKAIAINSAHGGCTKEIIESVVAGEHQIVIISPEMLLTRRFIDGVLRKPEFGTRCLSVFIDEAHCVSHWGDSFRKKYGSIGIIRAFLPRAVPIIAVSATLTAHVHQDILVKLRIDPDNYVNVNIGNDRPTVSQVMRAMEHPMNSFRDLDFVVTDTMVFPIDILLTFLYCDDTKDGADIIDHLTARVHQDYRARGLVRPYNASMSREYRDSVMKLFQAGVIRVLVCTDAAGMGCDLPDVDIVIQWKVPTNMSSWIQRAGRTARGRGHEGLAVMLVEKTAFEVNAMGTDEPVDSSSRTGAATRTRGTAATRGRGGRGRGRGRGRGKGYAVLHGQKRGSFGGKDDTVTPQPEPTIPVDAPGEGIYIYIQSTTCRRAIQAAIFRNEAPNVDPLKCCDLCNPRLFDRTRPPRPLAASRQQAAKKGLPVDSVRQALYGWRRSVKNEKFPHALFSPQAILDNDTCERLSSIGPVNSLEQLSQLLGGWARWETLGETLFTFMASLSIPESTPATRKRPADESQSAGAADKRARIDPVPAAVDLETAGGPIPPPNPCPRPLVPSPNLHPRPSLLPPPPAKRPHLAGAGVQPTASTSSPITSTPRPRNHPGAATPGSSFHTPSYHPNHGYQYPAYYPPAYWQSLYPFNVHPQWPATPQAHSVSGSLAGNPYASLMTPSPLAQGPLNSSSQPRGPAPAPSNPSSGDASPSG</sequence>
<evidence type="ECO:0000256" key="1">
    <source>
        <dbReference type="ARBA" id="ARBA00005446"/>
    </source>
</evidence>
<dbReference type="PROSITE" id="PS51194">
    <property type="entry name" value="HELICASE_CTER"/>
    <property type="match status" value="1"/>
</dbReference>
<dbReference type="InterPro" id="IPR014001">
    <property type="entry name" value="Helicase_ATP-bd"/>
</dbReference>
<dbReference type="GO" id="GO:0005694">
    <property type="term" value="C:chromosome"/>
    <property type="evidence" value="ECO:0007669"/>
    <property type="project" value="TreeGrafter"/>
</dbReference>
<evidence type="ECO:0000256" key="7">
    <source>
        <dbReference type="ARBA" id="ARBA00034808"/>
    </source>
</evidence>
<dbReference type="AlphaFoldDB" id="A0AAD7ICF5"/>
<evidence type="ECO:0000256" key="4">
    <source>
        <dbReference type="ARBA" id="ARBA00023125"/>
    </source>
</evidence>
<dbReference type="GO" id="GO:0016787">
    <property type="term" value="F:hydrolase activity"/>
    <property type="evidence" value="ECO:0007669"/>
    <property type="project" value="UniProtKB-KW"/>
</dbReference>
<evidence type="ECO:0000256" key="3">
    <source>
        <dbReference type="ARBA" id="ARBA00022840"/>
    </source>
</evidence>
<dbReference type="GO" id="GO:0000724">
    <property type="term" value="P:double-strand break repair via homologous recombination"/>
    <property type="evidence" value="ECO:0007669"/>
    <property type="project" value="TreeGrafter"/>
</dbReference>
<comment type="caution">
    <text evidence="11">The sequence shown here is derived from an EMBL/GenBank/DDBJ whole genome shotgun (WGS) entry which is preliminary data.</text>
</comment>
<comment type="similarity">
    <text evidence="1">Belongs to the helicase family. RecQ subfamily.</text>
</comment>
<dbReference type="Pfam" id="PF00271">
    <property type="entry name" value="Helicase_C"/>
    <property type="match status" value="1"/>
</dbReference>
<dbReference type="PROSITE" id="PS51192">
    <property type="entry name" value="HELICASE_ATP_BIND_1"/>
    <property type="match status" value="1"/>
</dbReference>
<dbReference type="GO" id="GO:0043138">
    <property type="term" value="F:3'-5' DNA helicase activity"/>
    <property type="evidence" value="ECO:0007669"/>
    <property type="project" value="UniProtKB-EC"/>
</dbReference>
<keyword evidence="12" id="KW-1185">Reference proteome</keyword>
<evidence type="ECO:0000259" key="10">
    <source>
        <dbReference type="PROSITE" id="PS51194"/>
    </source>
</evidence>
<evidence type="ECO:0000256" key="6">
    <source>
        <dbReference type="ARBA" id="ARBA00034617"/>
    </source>
</evidence>
<dbReference type="GO" id="GO:0009378">
    <property type="term" value="F:four-way junction helicase activity"/>
    <property type="evidence" value="ECO:0007669"/>
    <property type="project" value="TreeGrafter"/>
</dbReference>
<evidence type="ECO:0000256" key="5">
    <source>
        <dbReference type="ARBA" id="ARBA00023235"/>
    </source>
</evidence>
<evidence type="ECO:0000313" key="11">
    <source>
        <dbReference type="EMBL" id="KAJ7740012.1"/>
    </source>
</evidence>
<dbReference type="InterPro" id="IPR011545">
    <property type="entry name" value="DEAD/DEAH_box_helicase_dom"/>
</dbReference>
<feature type="domain" description="Helicase C-terminal" evidence="10">
    <location>
        <begin position="287"/>
        <end position="449"/>
    </location>
</feature>
<feature type="region of interest" description="Disordered" evidence="8">
    <location>
        <begin position="429"/>
        <end position="498"/>
    </location>
</feature>
<dbReference type="PANTHER" id="PTHR13710">
    <property type="entry name" value="DNA HELICASE RECQ FAMILY MEMBER"/>
    <property type="match status" value="1"/>
</dbReference>
<dbReference type="InterPro" id="IPR001650">
    <property type="entry name" value="Helicase_C-like"/>
</dbReference>
<keyword evidence="4" id="KW-0238">DNA-binding</keyword>
<dbReference type="EC" id="5.6.2.4" evidence="7"/>
<protein>
    <recommendedName>
        <fullName evidence="7">DNA 3'-5' helicase</fullName>
        <ecNumber evidence="7">5.6.2.4</ecNumber>
    </recommendedName>
</protein>
<feature type="compositionally biased region" description="Basic residues" evidence="8">
    <location>
        <begin position="454"/>
        <end position="466"/>
    </location>
</feature>
<evidence type="ECO:0000313" key="12">
    <source>
        <dbReference type="Proteomes" id="UP001215280"/>
    </source>
</evidence>
<keyword evidence="3" id="KW-0067">ATP-binding</keyword>
<feature type="compositionally biased region" description="Pro residues" evidence="8">
    <location>
        <begin position="684"/>
        <end position="713"/>
    </location>
</feature>
<accession>A0AAD7ICF5</accession>
<dbReference type="GO" id="GO:0003677">
    <property type="term" value="F:DNA binding"/>
    <property type="evidence" value="ECO:0007669"/>
    <property type="project" value="UniProtKB-KW"/>
</dbReference>
<dbReference type="Gene3D" id="3.40.50.300">
    <property type="entry name" value="P-loop containing nucleotide triphosphate hydrolases"/>
    <property type="match status" value="2"/>
</dbReference>
<evidence type="ECO:0000259" key="9">
    <source>
        <dbReference type="PROSITE" id="PS51192"/>
    </source>
</evidence>
<feature type="compositionally biased region" description="Low complexity" evidence="8">
    <location>
        <begin position="438"/>
        <end position="452"/>
    </location>
</feature>
<evidence type="ECO:0000256" key="8">
    <source>
        <dbReference type="SAM" id="MobiDB-lite"/>
    </source>
</evidence>
<feature type="region of interest" description="Disordered" evidence="8">
    <location>
        <begin position="644"/>
        <end position="755"/>
    </location>
</feature>
<feature type="region of interest" description="Disordered" evidence="8">
    <location>
        <begin position="1"/>
        <end position="44"/>
    </location>
</feature>
<dbReference type="InterPro" id="IPR027417">
    <property type="entry name" value="P-loop_NTPase"/>
</dbReference>
<dbReference type="Proteomes" id="UP001215280">
    <property type="component" value="Unassembled WGS sequence"/>
</dbReference>
<feature type="compositionally biased region" description="Low complexity" evidence="8">
    <location>
        <begin position="725"/>
        <end position="738"/>
    </location>
</feature>
<proteinExistence type="inferred from homology"/>
<name>A0AAD7ICF5_9AGAR</name>
<organism evidence="11 12">
    <name type="scientific">Mycena maculata</name>
    <dbReference type="NCBI Taxonomy" id="230809"/>
    <lineage>
        <taxon>Eukaryota</taxon>
        <taxon>Fungi</taxon>
        <taxon>Dikarya</taxon>
        <taxon>Basidiomycota</taxon>
        <taxon>Agaricomycotina</taxon>
        <taxon>Agaricomycetes</taxon>
        <taxon>Agaricomycetidae</taxon>
        <taxon>Agaricales</taxon>
        <taxon>Marasmiineae</taxon>
        <taxon>Mycenaceae</taxon>
        <taxon>Mycena</taxon>
    </lineage>
</organism>
<keyword evidence="2" id="KW-0547">Nucleotide-binding</keyword>
<dbReference type="GO" id="GO:0005524">
    <property type="term" value="F:ATP binding"/>
    <property type="evidence" value="ECO:0007669"/>
    <property type="project" value="UniProtKB-KW"/>
</dbReference>
<dbReference type="SMART" id="SM00490">
    <property type="entry name" value="HELICc"/>
    <property type="match status" value="1"/>
</dbReference>
<comment type="catalytic activity">
    <reaction evidence="6">
        <text>Couples ATP hydrolysis with the unwinding of duplex DNA by translocating in the 3'-5' direction.</text>
        <dbReference type="EC" id="5.6.2.4"/>
    </reaction>
</comment>
<keyword evidence="11" id="KW-0378">Hydrolase</keyword>
<gene>
    <name evidence="11" type="ORF">DFH07DRAFT_870356</name>
</gene>